<dbReference type="AlphaFoldDB" id="A0A0W0F7D1"/>
<reference evidence="2 3" key="1">
    <citation type="submission" date="2015-12" db="EMBL/GenBank/DDBJ databases">
        <title>Draft genome sequence of Moniliophthora roreri, the causal agent of frosty pod rot of cacao.</title>
        <authorList>
            <person name="Aime M.C."/>
            <person name="Diaz-Valderrama J.R."/>
            <person name="Kijpornyongpan T."/>
            <person name="Phillips-Mora W."/>
        </authorList>
    </citation>
    <scope>NUCLEOTIDE SEQUENCE [LARGE SCALE GENOMIC DNA]</scope>
    <source>
        <strain evidence="2 3">MCA 2952</strain>
    </source>
</reference>
<dbReference type="Proteomes" id="UP000054988">
    <property type="component" value="Unassembled WGS sequence"/>
</dbReference>
<feature type="compositionally biased region" description="Basic residues" evidence="1">
    <location>
        <begin position="1"/>
        <end position="14"/>
    </location>
</feature>
<accession>A0A0W0F7D1</accession>
<organism evidence="2 3">
    <name type="scientific">Moniliophthora roreri</name>
    <name type="common">Frosty pod rot fungus</name>
    <name type="synonym">Monilia roreri</name>
    <dbReference type="NCBI Taxonomy" id="221103"/>
    <lineage>
        <taxon>Eukaryota</taxon>
        <taxon>Fungi</taxon>
        <taxon>Dikarya</taxon>
        <taxon>Basidiomycota</taxon>
        <taxon>Agaricomycotina</taxon>
        <taxon>Agaricomycetes</taxon>
        <taxon>Agaricomycetidae</taxon>
        <taxon>Agaricales</taxon>
        <taxon>Marasmiineae</taxon>
        <taxon>Marasmiaceae</taxon>
        <taxon>Moniliophthora</taxon>
    </lineage>
</organism>
<protein>
    <submittedName>
        <fullName evidence="2">Uncharacterized protein</fullName>
    </submittedName>
</protein>
<sequence>MVARGRGQHARMHTGGKPPQKNSYPLAEAGDKEDHRGHTLKICSLKTPTAHDKDDRSDGGEVRSEYEKIGSSYSQSVNEAVDNDLLSSLRRLEGKHFMFMEANPITSFESLASFSNDQASKDPDSSNDGALLLVSSVEDSSAELIPRACPNTLESAGLIDTFTHLFDEEFAEAVVSQLSQEAKAQGAVADTPYHQNVHQPAQTQKDTFSHLTCYSKEYQCRLRKKIFGITGRVVINQLFK</sequence>
<evidence type="ECO:0000313" key="3">
    <source>
        <dbReference type="Proteomes" id="UP000054988"/>
    </source>
</evidence>
<feature type="compositionally biased region" description="Basic and acidic residues" evidence="1">
    <location>
        <begin position="49"/>
        <end position="68"/>
    </location>
</feature>
<name>A0A0W0F7D1_MONRR</name>
<gene>
    <name evidence="2" type="ORF">WG66_15222</name>
</gene>
<comment type="caution">
    <text evidence="2">The sequence shown here is derived from an EMBL/GenBank/DDBJ whole genome shotgun (WGS) entry which is preliminary data.</text>
</comment>
<dbReference type="EMBL" id="LATX01002246">
    <property type="protein sequence ID" value="KTB32200.1"/>
    <property type="molecule type" value="Genomic_DNA"/>
</dbReference>
<evidence type="ECO:0000256" key="1">
    <source>
        <dbReference type="SAM" id="MobiDB-lite"/>
    </source>
</evidence>
<feature type="region of interest" description="Disordered" evidence="1">
    <location>
        <begin position="1"/>
        <end position="70"/>
    </location>
</feature>
<proteinExistence type="predicted"/>
<evidence type="ECO:0000313" key="2">
    <source>
        <dbReference type="EMBL" id="KTB32200.1"/>
    </source>
</evidence>